<organism evidence="2 3">
    <name type="scientific">Wickerhamomyces ciferrii (strain ATCC 14091 / BCRC 22168 / CBS 111 / JCM 3599 / NBRC 0793 / NRRL Y-1031 F-60-10)</name>
    <name type="common">Yeast</name>
    <name type="synonym">Pichia ciferrii</name>
    <dbReference type="NCBI Taxonomy" id="1206466"/>
    <lineage>
        <taxon>Eukaryota</taxon>
        <taxon>Fungi</taxon>
        <taxon>Dikarya</taxon>
        <taxon>Ascomycota</taxon>
        <taxon>Saccharomycotina</taxon>
        <taxon>Saccharomycetes</taxon>
        <taxon>Phaffomycetales</taxon>
        <taxon>Wickerhamomycetaceae</taxon>
        <taxon>Wickerhamomyces</taxon>
    </lineage>
</organism>
<gene>
    <name evidence="2" type="ORF">BN7_3619</name>
</gene>
<dbReference type="EMBL" id="CAIF01000104">
    <property type="protein sequence ID" value="CCH44060.1"/>
    <property type="molecule type" value="Genomic_DNA"/>
</dbReference>
<sequence>MENEKKRSIESDSNAEDLNQNDINNNTKKSKKSTDDQHQTQLKFNSNHYLDDIFDLRTRMKTKDFEVLVKFTDASSFKLFCSSKEVLEIMDMRDQYQNYELSDQVFCKIYDIDLLKLLFRNKSRRYIAEEFDQVHFNIMESLEEVKNIKFWIDYNMKRFLFKEHIALKRIESWNSMNDESNQINTAKLLQYGWADDFTMGDDKYSLFGPFLIFEKIDFINDNEISSSKRREESFRKQAKLLKRSGISHGSLHKYNYCFNQDDECFIIDFGNSTVDDDSILDDIFDKKDIWPE</sequence>
<evidence type="ECO:0000313" key="2">
    <source>
        <dbReference type="EMBL" id="CCH44060.1"/>
    </source>
</evidence>
<dbReference type="Proteomes" id="UP000009328">
    <property type="component" value="Unassembled WGS sequence"/>
</dbReference>
<evidence type="ECO:0000256" key="1">
    <source>
        <dbReference type="SAM" id="MobiDB-lite"/>
    </source>
</evidence>
<reference evidence="2 3" key="1">
    <citation type="journal article" date="2012" name="Eukaryot. Cell">
        <title>Draft genome sequence of Wickerhamomyces ciferrii NRRL Y-1031 F-60-10.</title>
        <authorList>
            <person name="Schneider J."/>
            <person name="Andrea H."/>
            <person name="Blom J."/>
            <person name="Jaenicke S."/>
            <person name="Ruckert C."/>
            <person name="Schorsch C."/>
            <person name="Szczepanowski R."/>
            <person name="Farwick M."/>
            <person name="Goesmann A."/>
            <person name="Puhler A."/>
            <person name="Schaffer S."/>
            <person name="Tauch A."/>
            <person name="Kohler T."/>
            <person name="Brinkrolf K."/>
        </authorList>
    </citation>
    <scope>NUCLEOTIDE SEQUENCE [LARGE SCALE GENOMIC DNA]</scope>
    <source>
        <strain evidence="3">ATCC 14091 / BCRC 22168 / CBS 111 / JCM 3599 / NBRC 0793 / NRRL Y-1031 F-60-10</strain>
    </source>
</reference>
<dbReference type="HOGENOM" id="CLU_953786_0_0_1"/>
<name>K0KFX5_WICCF</name>
<protein>
    <submittedName>
        <fullName evidence="2">Uncharacterized protein</fullName>
    </submittedName>
</protein>
<dbReference type="AlphaFoldDB" id="K0KFX5"/>
<accession>K0KFX5</accession>
<proteinExistence type="predicted"/>
<evidence type="ECO:0000313" key="3">
    <source>
        <dbReference type="Proteomes" id="UP000009328"/>
    </source>
</evidence>
<keyword evidence="3" id="KW-1185">Reference proteome</keyword>
<dbReference type="InParanoid" id="K0KFX5"/>
<feature type="region of interest" description="Disordered" evidence="1">
    <location>
        <begin position="1"/>
        <end position="38"/>
    </location>
</feature>
<comment type="caution">
    <text evidence="2">The sequence shown here is derived from an EMBL/GenBank/DDBJ whole genome shotgun (WGS) entry which is preliminary data.</text>
</comment>
<feature type="compositionally biased region" description="Basic and acidic residues" evidence="1">
    <location>
        <begin position="1"/>
        <end position="10"/>
    </location>
</feature>